<sequence>MDDVQVMRFLARSLAHSASQHDWPKLGEIDAQIAALLTALKGQTLSAETREALAELRQTHVRVHQFCQTQSDELEQKMAQSRRNRAGATAYALFSDAEDAGR</sequence>
<evidence type="ECO:0000313" key="7">
    <source>
        <dbReference type="Proteomes" id="UP001567731"/>
    </source>
</evidence>
<gene>
    <name evidence="6" type="primary">fliT</name>
    <name evidence="6" type="ORF">QVM81_01955</name>
</gene>
<keyword evidence="6" id="KW-0969">Cilium</keyword>
<organism evidence="6 7">
    <name type="scientific">Enterobacter rongchengensis</name>
    <dbReference type="NCBI Taxonomy" id="3030999"/>
    <lineage>
        <taxon>Bacteria</taxon>
        <taxon>Pseudomonadati</taxon>
        <taxon>Pseudomonadota</taxon>
        <taxon>Gammaproteobacteria</taxon>
        <taxon>Enterobacterales</taxon>
        <taxon>Enterobacteriaceae</taxon>
        <taxon>Enterobacter</taxon>
    </lineage>
</organism>
<evidence type="ECO:0000313" key="6">
    <source>
        <dbReference type="EMBL" id="MEZ4050344.1"/>
    </source>
</evidence>
<dbReference type="Proteomes" id="UP001567731">
    <property type="component" value="Unassembled WGS sequence"/>
</dbReference>
<evidence type="ECO:0000256" key="3">
    <source>
        <dbReference type="ARBA" id="ARBA00022795"/>
    </source>
</evidence>
<evidence type="ECO:0000256" key="5">
    <source>
        <dbReference type="ARBA" id="ARBA00093797"/>
    </source>
</evidence>
<keyword evidence="2" id="KW-0963">Cytoplasm</keyword>
<protein>
    <recommendedName>
        <fullName evidence="5">Flagellar protein FliT</fullName>
    </recommendedName>
</protein>
<proteinExistence type="predicted"/>
<keyword evidence="3" id="KW-1005">Bacterial flagellum biogenesis</keyword>
<dbReference type="RefSeq" id="WP_045328785.1">
    <property type="nucleotide sequence ID" value="NZ_CBCYLN010000006.1"/>
</dbReference>
<dbReference type="Gene3D" id="1.20.58.380">
    <property type="entry name" value="Flagellar protein flit"/>
    <property type="match status" value="1"/>
</dbReference>
<keyword evidence="6" id="KW-0966">Cell projection</keyword>
<comment type="subcellular location">
    <subcellularLocation>
        <location evidence="1">Cytoplasm</location>
        <location evidence="1">Cytosol</location>
    </subcellularLocation>
</comment>
<comment type="caution">
    <text evidence="6">The sequence shown here is derived from an EMBL/GenBank/DDBJ whole genome shotgun (WGS) entry which is preliminary data.</text>
</comment>
<reference evidence="6 7" key="1">
    <citation type="submission" date="2023-06" db="EMBL/GenBank/DDBJ databases">
        <title>Genome characterization of Enterobacterales and Pseudomonas spp isolates with different phenotypes to cefepime-taniborbactam.</title>
        <authorList>
            <person name="Hernandez-Garcia M."/>
            <person name="Garcia-Castillo M."/>
            <person name="Ruiz-Garbajosa P."/>
            <person name="Canton R."/>
        </authorList>
    </citation>
    <scope>NUCLEOTIDE SEQUENCE [LARGE SCALE GENOMIC DNA]</scope>
    <source>
        <strain evidence="6 7">A003</strain>
    </source>
</reference>
<dbReference type="Pfam" id="PF05400">
    <property type="entry name" value="FliT"/>
    <property type="match status" value="1"/>
</dbReference>
<name>A0ABV4JE37_9ENTR</name>
<evidence type="ECO:0000256" key="1">
    <source>
        <dbReference type="ARBA" id="ARBA00004514"/>
    </source>
</evidence>
<dbReference type="EMBL" id="JAUEHC010000003">
    <property type="protein sequence ID" value="MEZ4050344.1"/>
    <property type="molecule type" value="Genomic_DNA"/>
</dbReference>
<keyword evidence="6" id="KW-0282">Flagellum</keyword>
<evidence type="ECO:0000256" key="4">
    <source>
        <dbReference type="ARBA" id="ARBA00023186"/>
    </source>
</evidence>
<evidence type="ECO:0000256" key="2">
    <source>
        <dbReference type="ARBA" id="ARBA00022490"/>
    </source>
</evidence>
<keyword evidence="4" id="KW-0143">Chaperone</keyword>
<dbReference type="InterPro" id="IPR008622">
    <property type="entry name" value="FliT"/>
</dbReference>
<keyword evidence="7" id="KW-1185">Reference proteome</keyword>
<accession>A0ABV4JE37</accession>